<reference evidence="1" key="1">
    <citation type="submission" date="2022-10" db="EMBL/GenBank/DDBJ databases">
        <title>Host association and intracellularity evolved multiple times independently in the Rickettsiales.</title>
        <authorList>
            <person name="Castelli M."/>
            <person name="Nardi T."/>
            <person name="Gammuto L."/>
            <person name="Bellinzona G."/>
            <person name="Sabaneyeva E."/>
            <person name="Potekhin A."/>
            <person name="Serra V."/>
            <person name="Petroni G."/>
            <person name="Sassera D."/>
        </authorList>
    </citation>
    <scope>NUCLEOTIDE SEQUENCE [LARGE SCALE GENOMIC DNA]</scope>
    <source>
        <strain evidence="1">US_Bl 11III1</strain>
    </source>
</reference>
<dbReference type="EMBL" id="CP110343">
    <property type="protein sequence ID" value="WPX97938.1"/>
    <property type="molecule type" value="Genomic_DNA"/>
</dbReference>
<sequence>MDLSNLKLLQEYTLDVVSEWLKQEYIDFAAAIDFGELLNVDYADLIFGNQLDVSLDFSDFQMISDF</sequence>
<name>A0ABZ0US13_9RICK</name>
<accession>A0ABZ0US13</accession>
<protein>
    <submittedName>
        <fullName evidence="1">Uncharacterized protein</fullName>
    </submittedName>
</protein>
<organism evidence="1 2">
    <name type="scientific">Candidatus Fokinia crypta</name>
    <dbReference type="NCBI Taxonomy" id="1920990"/>
    <lineage>
        <taxon>Bacteria</taxon>
        <taxon>Pseudomonadati</taxon>
        <taxon>Pseudomonadota</taxon>
        <taxon>Alphaproteobacteria</taxon>
        <taxon>Rickettsiales</taxon>
        <taxon>Candidatus Midichloriaceae</taxon>
        <taxon>Candidatus Fokinia</taxon>
    </lineage>
</organism>
<dbReference type="RefSeq" id="WP_323721917.1">
    <property type="nucleotide sequence ID" value="NZ_CP110343.1"/>
</dbReference>
<keyword evidence="2" id="KW-1185">Reference proteome</keyword>
<dbReference type="Proteomes" id="UP001325140">
    <property type="component" value="Chromosome"/>
</dbReference>
<evidence type="ECO:0000313" key="1">
    <source>
        <dbReference type="EMBL" id="WPX97938.1"/>
    </source>
</evidence>
<gene>
    <name evidence="1" type="ORF">Fokcrypt_00462</name>
</gene>
<proteinExistence type="predicted"/>
<evidence type="ECO:0000313" key="2">
    <source>
        <dbReference type="Proteomes" id="UP001325140"/>
    </source>
</evidence>